<sequence>MVKENMLPSILEECTTQMTKSRAAGCSQSCIYWFKLSNKRSAVFKDSTNALCDTSYRNCIHASKFQTKTKIQARRVPAPGVSLKVLQDQEDSRKDMVLKKKQQNLALMHKEVCFRRNLNKVKKCSKLIFVLKNRYLKNRYNNILLPSFWNVNFLVVLYKSASAVFLAQWTLDHLSYPWNPTLEHYTNYKVPDMKITGLTLQDLQVNTSSCPSNAIREKSKNQNYKSVATWSSPKHFTSSFKDFVADFSFSH</sequence>
<dbReference type="Gene3D" id="1.10.472.10">
    <property type="entry name" value="Cyclin-like"/>
    <property type="match status" value="1"/>
</dbReference>
<dbReference type="Proteomes" id="UP001177140">
    <property type="component" value="Unassembled WGS sequence"/>
</dbReference>
<evidence type="ECO:0000313" key="2">
    <source>
        <dbReference type="EMBL" id="MCL7035517.1"/>
    </source>
</evidence>
<dbReference type="Pfam" id="PF02984">
    <property type="entry name" value="Cyclin_C"/>
    <property type="match status" value="1"/>
</dbReference>
<protein>
    <recommendedName>
        <fullName evidence="1">Cyclin C-terminal domain-containing protein</fullName>
    </recommendedName>
</protein>
<dbReference type="InterPro" id="IPR036915">
    <property type="entry name" value="Cyclin-like_sf"/>
</dbReference>
<dbReference type="EMBL" id="JAJJMA010157714">
    <property type="protein sequence ID" value="MCL7035517.1"/>
    <property type="molecule type" value="Genomic_DNA"/>
</dbReference>
<gene>
    <name evidence="2" type="ORF">MKW94_022639</name>
</gene>
<keyword evidence="3" id="KW-1185">Reference proteome</keyword>
<dbReference type="AlphaFoldDB" id="A0AA41SFB2"/>
<proteinExistence type="predicted"/>
<comment type="caution">
    <text evidence="2">The sequence shown here is derived from an EMBL/GenBank/DDBJ whole genome shotgun (WGS) entry which is preliminary data.</text>
</comment>
<name>A0AA41SFB2_PAPNU</name>
<accession>A0AA41SFB2</accession>
<reference evidence="2" key="1">
    <citation type="submission" date="2022-03" db="EMBL/GenBank/DDBJ databases">
        <title>A functionally conserved STORR gene fusion in Papaver species that diverged 16.8 million years ago.</title>
        <authorList>
            <person name="Catania T."/>
        </authorList>
    </citation>
    <scope>NUCLEOTIDE SEQUENCE</scope>
    <source>
        <strain evidence="2">S-191538</strain>
    </source>
</reference>
<organism evidence="2 3">
    <name type="scientific">Papaver nudicaule</name>
    <name type="common">Iceland poppy</name>
    <dbReference type="NCBI Taxonomy" id="74823"/>
    <lineage>
        <taxon>Eukaryota</taxon>
        <taxon>Viridiplantae</taxon>
        <taxon>Streptophyta</taxon>
        <taxon>Embryophyta</taxon>
        <taxon>Tracheophyta</taxon>
        <taxon>Spermatophyta</taxon>
        <taxon>Magnoliopsida</taxon>
        <taxon>Ranunculales</taxon>
        <taxon>Papaveraceae</taxon>
        <taxon>Papaveroideae</taxon>
        <taxon>Papaver</taxon>
    </lineage>
</organism>
<dbReference type="SUPFAM" id="SSF47954">
    <property type="entry name" value="Cyclin-like"/>
    <property type="match status" value="1"/>
</dbReference>
<evidence type="ECO:0000259" key="1">
    <source>
        <dbReference type="Pfam" id="PF02984"/>
    </source>
</evidence>
<dbReference type="InterPro" id="IPR004367">
    <property type="entry name" value="Cyclin_C-dom"/>
</dbReference>
<evidence type="ECO:0000313" key="3">
    <source>
        <dbReference type="Proteomes" id="UP001177140"/>
    </source>
</evidence>
<feature type="domain" description="Cyclin C-terminal" evidence="1">
    <location>
        <begin position="160"/>
        <end position="232"/>
    </location>
</feature>